<keyword evidence="1" id="KW-0812">Transmembrane</keyword>
<dbReference type="InterPro" id="IPR003675">
    <property type="entry name" value="Rce1/LyrA-like_dom"/>
</dbReference>
<evidence type="ECO:0000313" key="4">
    <source>
        <dbReference type="Proteomes" id="UP000649573"/>
    </source>
</evidence>
<dbReference type="EMBL" id="BMRE01000097">
    <property type="protein sequence ID" value="GGU85775.1"/>
    <property type="molecule type" value="Genomic_DNA"/>
</dbReference>
<evidence type="ECO:0000313" key="3">
    <source>
        <dbReference type="EMBL" id="GGU85775.1"/>
    </source>
</evidence>
<keyword evidence="1" id="KW-1133">Transmembrane helix</keyword>
<dbReference type="Pfam" id="PF02517">
    <property type="entry name" value="Rce1-like"/>
    <property type="match status" value="1"/>
</dbReference>
<keyword evidence="3" id="KW-0378">Hydrolase</keyword>
<evidence type="ECO:0000259" key="2">
    <source>
        <dbReference type="Pfam" id="PF02517"/>
    </source>
</evidence>
<feature type="transmembrane region" description="Helical" evidence="1">
    <location>
        <begin position="73"/>
        <end position="91"/>
    </location>
</feature>
<comment type="caution">
    <text evidence="3">The sequence shown here is derived from an EMBL/GenBank/DDBJ whole genome shotgun (WGS) entry which is preliminary data.</text>
</comment>
<keyword evidence="3" id="KW-0645">Protease</keyword>
<feature type="transmembrane region" description="Helical" evidence="1">
    <location>
        <begin position="29"/>
        <end position="53"/>
    </location>
</feature>
<feature type="domain" description="CAAX prenyl protease 2/Lysostaphin resistance protein A-like" evidence="2">
    <location>
        <begin position="151"/>
        <end position="241"/>
    </location>
</feature>
<keyword evidence="4" id="KW-1185">Reference proteome</keyword>
<feature type="transmembrane region" description="Helical" evidence="1">
    <location>
        <begin position="111"/>
        <end position="134"/>
    </location>
</feature>
<dbReference type="Proteomes" id="UP000649573">
    <property type="component" value="Unassembled WGS sequence"/>
</dbReference>
<feature type="transmembrane region" description="Helical" evidence="1">
    <location>
        <begin position="146"/>
        <end position="164"/>
    </location>
</feature>
<accession>A0ABQ2VGH8</accession>
<sequence>MVAPPYHACTAVPYHLLGREARYRWWRPLVEIGLFAVLFCAFVLAFTVLAYGLAAAFGVSNHDGVFADPVLDIFFGFGIVAVTLPAVLLAVRWAGSRPSGTVSAVDGGLRWAWLFDCARWAAAAISVVLVVGLLQDGWESARWPGWGTWAQFALIAVLVVPLQATAEEYLCRGWLLQVISSWTRLPWPAAVLTTALFVMLHDYTDPLVLADLAVFSFAMCWLTVRTGGLEAAIALHVANNATGMLVATTQGIPSLDQSGDYTVAQVLPGTVTTLAYAWWVDRRARSAAETRVVKSATG</sequence>
<dbReference type="GO" id="GO:0008233">
    <property type="term" value="F:peptidase activity"/>
    <property type="evidence" value="ECO:0007669"/>
    <property type="project" value="UniProtKB-KW"/>
</dbReference>
<organism evidence="3 4">
    <name type="scientific">Lentzea flava</name>
    <dbReference type="NCBI Taxonomy" id="103732"/>
    <lineage>
        <taxon>Bacteria</taxon>
        <taxon>Bacillati</taxon>
        <taxon>Actinomycetota</taxon>
        <taxon>Actinomycetes</taxon>
        <taxon>Pseudonocardiales</taxon>
        <taxon>Pseudonocardiaceae</taxon>
        <taxon>Lentzea</taxon>
    </lineage>
</organism>
<protein>
    <submittedName>
        <fullName evidence="3">CAAX amino protease</fullName>
    </submittedName>
</protein>
<dbReference type="GO" id="GO:0006508">
    <property type="term" value="P:proteolysis"/>
    <property type="evidence" value="ECO:0007669"/>
    <property type="project" value="UniProtKB-KW"/>
</dbReference>
<reference evidence="4" key="1">
    <citation type="journal article" date="2019" name="Int. J. Syst. Evol. Microbiol.">
        <title>The Global Catalogue of Microorganisms (GCM) 10K type strain sequencing project: providing services to taxonomists for standard genome sequencing and annotation.</title>
        <authorList>
            <consortium name="The Broad Institute Genomics Platform"/>
            <consortium name="The Broad Institute Genome Sequencing Center for Infectious Disease"/>
            <person name="Wu L."/>
            <person name="Ma J."/>
        </authorList>
    </citation>
    <scope>NUCLEOTIDE SEQUENCE [LARGE SCALE GENOMIC DNA]</scope>
    <source>
        <strain evidence="4">JCM 3296</strain>
    </source>
</reference>
<evidence type="ECO:0000256" key="1">
    <source>
        <dbReference type="SAM" id="Phobius"/>
    </source>
</evidence>
<name>A0ABQ2VGH8_9PSEU</name>
<proteinExistence type="predicted"/>
<feature type="transmembrane region" description="Helical" evidence="1">
    <location>
        <begin position="185"/>
        <end position="201"/>
    </location>
</feature>
<keyword evidence="1" id="KW-0472">Membrane</keyword>
<gene>
    <name evidence="3" type="ORF">GCM10010178_89870</name>
</gene>